<keyword evidence="7" id="KW-0067">ATP-binding</keyword>
<dbReference type="Pfam" id="PF02463">
    <property type="entry name" value="SMC_N"/>
    <property type="match status" value="1"/>
</dbReference>
<name>A0A9W4GEM9_BLUGR</name>
<accession>A0A9W4GEM9</accession>
<comment type="subcellular location">
    <subcellularLocation>
        <location evidence="2">Chromosome</location>
    </subcellularLocation>
    <subcellularLocation>
        <location evidence="1">Nucleus</location>
    </subcellularLocation>
</comment>
<keyword evidence="5" id="KW-0158">Chromosome</keyword>
<feature type="compositionally biased region" description="Polar residues" evidence="11">
    <location>
        <begin position="21"/>
        <end position="36"/>
    </location>
</feature>
<keyword evidence="6" id="KW-0547">Nucleotide-binding</keyword>
<evidence type="ECO:0000256" key="1">
    <source>
        <dbReference type="ARBA" id="ARBA00004123"/>
    </source>
</evidence>
<dbReference type="GO" id="GO:0005524">
    <property type="term" value="F:ATP binding"/>
    <property type="evidence" value="ECO:0007669"/>
    <property type="project" value="UniProtKB-KW"/>
</dbReference>
<evidence type="ECO:0000256" key="6">
    <source>
        <dbReference type="ARBA" id="ARBA00022741"/>
    </source>
</evidence>
<dbReference type="PANTHER" id="PTHR45916:SF1">
    <property type="entry name" value="STRUCTURAL MAINTENANCE OF CHROMOSOMES PROTEIN 5"/>
    <property type="match status" value="1"/>
</dbReference>
<evidence type="ECO:0000256" key="9">
    <source>
        <dbReference type="ARBA" id="ARBA00023242"/>
    </source>
</evidence>
<evidence type="ECO:0000313" key="14">
    <source>
        <dbReference type="Proteomes" id="UP000683417"/>
    </source>
</evidence>
<evidence type="ECO:0000256" key="3">
    <source>
        <dbReference type="ARBA" id="ARBA00010171"/>
    </source>
</evidence>
<feature type="compositionally biased region" description="Basic residues" evidence="11">
    <location>
        <begin position="1"/>
        <end position="11"/>
    </location>
</feature>
<evidence type="ECO:0000256" key="11">
    <source>
        <dbReference type="SAM" id="MobiDB-lite"/>
    </source>
</evidence>
<comment type="caution">
    <text evidence="13">The sequence shown here is derived from an EMBL/GenBank/DDBJ whole genome shotgun (WGS) entry which is preliminary data.</text>
</comment>
<organism evidence="13 14">
    <name type="scientific">Blumeria graminis f. sp. triticale</name>
    <dbReference type="NCBI Taxonomy" id="1689686"/>
    <lineage>
        <taxon>Eukaryota</taxon>
        <taxon>Fungi</taxon>
        <taxon>Dikarya</taxon>
        <taxon>Ascomycota</taxon>
        <taxon>Pezizomycotina</taxon>
        <taxon>Leotiomycetes</taxon>
        <taxon>Erysiphales</taxon>
        <taxon>Erysiphaceae</taxon>
        <taxon>Blumeria</taxon>
    </lineage>
</organism>
<evidence type="ECO:0000256" key="7">
    <source>
        <dbReference type="ARBA" id="ARBA00022840"/>
    </source>
</evidence>
<evidence type="ECO:0000256" key="4">
    <source>
        <dbReference type="ARBA" id="ARBA00018687"/>
    </source>
</evidence>
<evidence type="ECO:0000256" key="8">
    <source>
        <dbReference type="ARBA" id="ARBA00023054"/>
    </source>
</evidence>
<evidence type="ECO:0000256" key="2">
    <source>
        <dbReference type="ARBA" id="ARBA00004286"/>
    </source>
</evidence>
<feature type="compositionally biased region" description="Polar residues" evidence="11">
    <location>
        <begin position="46"/>
        <end position="65"/>
    </location>
</feature>
<comment type="similarity">
    <text evidence="3">Belongs to the SMC family. SMC5 subfamily.</text>
</comment>
<evidence type="ECO:0000313" key="13">
    <source>
        <dbReference type="EMBL" id="CAD6502717.1"/>
    </source>
</evidence>
<feature type="coiled-coil region" evidence="10">
    <location>
        <begin position="905"/>
        <end position="960"/>
    </location>
</feature>
<dbReference type="GO" id="GO:0003697">
    <property type="term" value="F:single-stranded DNA binding"/>
    <property type="evidence" value="ECO:0007669"/>
    <property type="project" value="TreeGrafter"/>
</dbReference>
<dbReference type="GO" id="GO:0030915">
    <property type="term" value="C:Smc5-Smc6 complex"/>
    <property type="evidence" value="ECO:0007669"/>
    <property type="project" value="TreeGrafter"/>
</dbReference>
<feature type="domain" description="RecF/RecN/SMC N-terminal" evidence="12">
    <location>
        <begin position="91"/>
        <end position="1091"/>
    </location>
</feature>
<dbReference type="GO" id="GO:0000724">
    <property type="term" value="P:double-strand break repair via homologous recombination"/>
    <property type="evidence" value="ECO:0007669"/>
    <property type="project" value="TreeGrafter"/>
</dbReference>
<keyword evidence="8 10" id="KW-0175">Coiled coil</keyword>
<reference evidence="13" key="1">
    <citation type="submission" date="2020-10" db="EMBL/GenBank/DDBJ databases">
        <authorList>
            <person name="Muller C M."/>
        </authorList>
    </citation>
    <scope>NUCLEOTIDE SEQUENCE</scope>
    <source>
        <strain evidence="13">THUN-12</strain>
    </source>
</reference>
<dbReference type="PANTHER" id="PTHR45916">
    <property type="entry name" value="STRUCTURAL MAINTENANCE OF CHROMOSOMES PROTEIN 5"/>
    <property type="match status" value="1"/>
</dbReference>
<proteinExistence type="inferred from homology"/>
<sequence>MLSKSRRKRQRSPNERDNDSDSLNQNLPEISQPLTTHNKRLKLKTNRLSTSRANDTPGGTYQNTKFSENHTSYAINEDSGIQSSQFQHGAIVRVKVVNFVTYEEAEFFPGPNLNMVIGPNGTGKSSLVCAICLGLGSSPTQLGRATQVGEFVKHSMSDSIIEIELQGDSGEENYIIRSRILREDNSREWWLNGQRSNLKAVKLLVEKLSIQIDNLCQFLPQEKVAEFSALSPSELLLQTQRAAAPPDVLEKHEELKKLRTIEKSLEGRDEAVKQELKTHETRQQNLRAQVQKLQERIKIQEKIALLQKQVPFVEYKMAITDHNAAKARKLAAHKVYEELEARIAPTLHLIDDKKSYSTKIETAVRERRAILQLIERQGQSFRSSNETLTEEIGLIDLNLTSVADQEKETKLRIGKCQKNITNWQNLCENRTPVFNASEWNQRARAKEQESRELKTQLSDVKVSLEELHARGRSTKQILDASHEELHQFDSHEGQLMNKLEQQSKDTAKAWKWIQEHQADFEMEVFAPPLITCSMKNSRYTRQVESLIGRNDMFTISAQTKADFKKLSDQLNGTMRLTDITIKQVDHPTVPNNRPLSDKEMQRYGMIGWAIDQIDGPGPVLSMLCDSARLDRSAIAHDDISEETYQTIVREERLNVWVTQSQRFNVTRRKEYGPGAISTITRPVPNERFWTDQPVDASARAEIQARIETIESEFQALKRQNDPLKTKIIELRSQDSVIQDEIKQILQEKAKLQEADKELKALPERIKFLEQEEANLRRAQDKLLENRETVQKLHDQHDQAAVRKAENALRFAEHLSGVRKAHENLLEAQIRFIEAESDVESLTALNSSIVQQRDEERERVREIDEEAKRIKAVASKALKICKAILADPENEAHTEQLAQQPDDTTVEALEMEIAAEESKLEYLAADNPNAIEQFATREAKVQELRIQVDEIAQRLQRTQQKICKIRGEWEPVLDNLISTINDAFSYNFEQIGCAGEVSIEKKDDFEDWAIQIKVKFRENETLQVLDQHRQSGGERSVSTIFYLMALQSLATSPFRVVDEINQGMDPRNERLVHERMVEIACKEHTSQYFLITPKLLTGLCYDRRMKILCITSGPHMPTDYQQLNVSRIIRLRRAILAAR</sequence>
<evidence type="ECO:0000256" key="10">
    <source>
        <dbReference type="SAM" id="Coils"/>
    </source>
</evidence>
<dbReference type="AlphaFoldDB" id="A0A9W4GEM9"/>
<dbReference type="GO" id="GO:0005634">
    <property type="term" value="C:nucleus"/>
    <property type="evidence" value="ECO:0007669"/>
    <property type="project" value="UniProtKB-SubCell"/>
</dbReference>
<evidence type="ECO:0000256" key="5">
    <source>
        <dbReference type="ARBA" id="ARBA00022454"/>
    </source>
</evidence>
<feature type="coiled-coil region" evidence="10">
    <location>
        <begin position="276"/>
        <end position="303"/>
    </location>
</feature>
<gene>
    <name evidence="13" type="ORF">BGTH12_LOCUS4075</name>
</gene>
<dbReference type="EMBL" id="CAJHIT010000006">
    <property type="protein sequence ID" value="CAD6502717.1"/>
    <property type="molecule type" value="Genomic_DNA"/>
</dbReference>
<keyword evidence="9" id="KW-0539">Nucleus</keyword>
<evidence type="ECO:0000259" key="12">
    <source>
        <dbReference type="Pfam" id="PF02463"/>
    </source>
</evidence>
<protein>
    <recommendedName>
        <fullName evidence="4">Structural maintenance of chromosomes protein 5</fullName>
    </recommendedName>
</protein>
<dbReference type="InterPro" id="IPR003395">
    <property type="entry name" value="RecF/RecN/SMC_N"/>
</dbReference>
<dbReference type="FunFam" id="3.40.50.300:FF:001301">
    <property type="entry name" value="Structural maintenance of chromosomes 5"/>
    <property type="match status" value="1"/>
</dbReference>
<feature type="coiled-coil region" evidence="10">
    <location>
        <begin position="699"/>
        <end position="795"/>
    </location>
</feature>
<dbReference type="Proteomes" id="UP000683417">
    <property type="component" value="Unassembled WGS sequence"/>
</dbReference>
<feature type="region of interest" description="Disordered" evidence="11">
    <location>
        <begin position="1"/>
        <end position="65"/>
    </location>
</feature>